<dbReference type="RefSeq" id="WP_243357613.1">
    <property type="nucleotide sequence ID" value="NZ_JALGBH010000001.1"/>
</dbReference>
<evidence type="ECO:0000256" key="3">
    <source>
        <dbReference type="SAM" id="SignalP"/>
    </source>
</evidence>
<name>A0ABS9ZRT2_9SPHI</name>
<feature type="signal peptide" evidence="3">
    <location>
        <begin position="1"/>
        <end position="18"/>
    </location>
</feature>
<dbReference type="InterPro" id="IPR019734">
    <property type="entry name" value="TPR_rpt"/>
</dbReference>
<dbReference type="Pfam" id="PF13174">
    <property type="entry name" value="TPR_6"/>
    <property type="match status" value="2"/>
</dbReference>
<reference evidence="4" key="1">
    <citation type="submission" date="2022-03" db="EMBL/GenBank/DDBJ databases">
        <authorList>
            <person name="Woo C.Y."/>
        </authorList>
    </citation>
    <scope>NUCLEOTIDE SEQUENCE</scope>
    <source>
        <strain evidence="4">CYS-01</strain>
    </source>
</reference>
<keyword evidence="5" id="KW-1185">Reference proteome</keyword>
<evidence type="ECO:0000256" key="1">
    <source>
        <dbReference type="ARBA" id="ARBA00022737"/>
    </source>
</evidence>
<proteinExistence type="predicted"/>
<sequence length="601" mass="68822">MRIILSFLFIVLSFSSYAQGFPEESLAYQYYQQGSYDKAAEIFQKLFNKDKNENYFDLYFSSLVKGKKLKEAEDLTKMLNRQYPDKLNYQLALGKIYLELGKNTEANKIFLKAIENSAKEEYAYRDLANLFYKYEAYDLAIQAFLQGRKILNNDALYIYELINLYRYKKDKPMLVQEYVNALTAEPTLYNQAQTVLASILEDNADYMLLQSAILKKLQKDPGNDILNSLLTWQFIQQRDYESALRQLIAQDRRNSGTGMAIYSAANIFLANNAYNTATKAYEYLVSKGSQNELYLPSQIQLINARYEMAMNAKPDSTLLKSLAAQFNDIINQHGLNTKTLFAAKKLANIEAYHLKSFSKAEAMLEQALKIPNLPALETAQLKLDLGDIYLLNKEPWEALLMYEQVSKSYENQPIGSEARFKSARLSFFQGNFKFAKSQADVLKASTSQLIANDALNLSLLISDNLQNKNDSLALIMYADAELLLFTNQTTEALTKLDSIHSKYPGNSLSDDILLSKAKIYTKTTQYDLAVKQLNDIISNYYDSIWIDDAIFMLADLYEKKLHQNEEAAKLYQKLITDFPGSMLNSEARKRFRNLRGDNVIP</sequence>
<keyword evidence="1" id="KW-0677">Repeat</keyword>
<feature type="chain" id="PRO_5046191002" evidence="3">
    <location>
        <begin position="19"/>
        <end position="601"/>
    </location>
</feature>
<dbReference type="PANTHER" id="PTHR45586">
    <property type="entry name" value="TPR REPEAT-CONTAINING PROTEIN PA4667"/>
    <property type="match status" value="1"/>
</dbReference>
<dbReference type="InterPro" id="IPR051012">
    <property type="entry name" value="CellSynth/LPSAsmb/PSIAsmb"/>
</dbReference>
<gene>
    <name evidence="4" type="ORF">MMF97_00815</name>
</gene>
<comment type="caution">
    <text evidence="4">The sequence shown here is derived from an EMBL/GenBank/DDBJ whole genome shotgun (WGS) entry which is preliminary data.</text>
</comment>
<dbReference type="SUPFAM" id="SSF48452">
    <property type="entry name" value="TPR-like"/>
    <property type="match status" value="3"/>
</dbReference>
<evidence type="ECO:0000313" key="4">
    <source>
        <dbReference type="EMBL" id="MCJ0741228.1"/>
    </source>
</evidence>
<dbReference type="Gene3D" id="1.25.40.10">
    <property type="entry name" value="Tetratricopeptide repeat domain"/>
    <property type="match status" value="3"/>
</dbReference>
<evidence type="ECO:0000313" key="5">
    <source>
        <dbReference type="Proteomes" id="UP001165460"/>
    </source>
</evidence>
<dbReference type="EMBL" id="JALGBH010000001">
    <property type="protein sequence ID" value="MCJ0741228.1"/>
    <property type="molecule type" value="Genomic_DNA"/>
</dbReference>
<dbReference type="Proteomes" id="UP001165460">
    <property type="component" value="Unassembled WGS sequence"/>
</dbReference>
<keyword evidence="3" id="KW-0732">Signal</keyword>
<accession>A0ABS9ZRT2</accession>
<protein>
    <submittedName>
        <fullName evidence="4">Tetratricopeptide repeat protein</fullName>
    </submittedName>
</protein>
<evidence type="ECO:0000256" key="2">
    <source>
        <dbReference type="ARBA" id="ARBA00022803"/>
    </source>
</evidence>
<dbReference type="PANTHER" id="PTHR45586:SF1">
    <property type="entry name" value="LIPOPOLYSACCHARIDE ASSEMBLY PROTEIN B"/>
    <property type="match status" value="1"/>
</dbReference>
<dbReference type="InterPro" id="IPR011990">
    <property type="entry name" value="TPR-like_helical_dom_sf"/>
</dbReference>
<organism evidence="4 5">
    <name type="scientific">Pedobacter montanisoli</name>
    <dbReference type="NCBI Taxonomy" id="2923277"/>
    <lineage>
        <taxon>Bacteria</taxon>
        <taxon>Pseudomonadati</taxon>
        <taxon>Bacteroidota</taxon>
        <taxon>Sphingobacteriia</taxon>
        <taxon>Sphingobacteriales</taxon>
        <taxon>Sphingobacteriaceae</taxon>
        <taxon>Pedobacter</taxon>
    </lineage>
</organism>
<dbReference type="SMART" id="SM00028">
    <property type="entry name" value="TPR"/>
    <property type="match status" value="5"/>
</dbReference>
<keyword evidence="2" id="KW-0802">TPR repeat</keyword>
<dbReference type="Pfam" id="PF13432">
    <property type="entry name" value="TPR_16"/>
    <property type="match status" value="1"/>
</dbReference>